<evidence type="ECO:0000313" key="3">
    <source>
        <dbReference type="Proteomes" id="UP000320333"/>
    </source>
</evidence>
<dbReference type="PANTHER" id="PTHR23149">
    <property type="entry name" value="G PATCH DOMAIN CONTAINING PROTEIN"/>
    <property type="match status" value="1"/>
</dbReference>
<sequence>MSLGGLGSNDANSLAHAWATGNFGSDGADTQSIAVSHLKKLGWKSGEGLGKKKDGINRAISVGFKNDTRGVGAAKDQFDFSWWDHVFNKASSQIQIHKEESGEIQVK</sequence>
<dbReference type="AlphaFoldDB" id="A0A507FAE2"/>
<dbReference type="InterPro" id="IPR000467">
    <property type="entry name" value="G_patch_dom"/>
</dbReference>
<reference evidence="2 3" key="1">
    <citation type="journal article" date="2019" name="Sci. Rep.">
        <title>Comparative genomics of chytrid fungi reveal insights into the obligate biotrophic and pathogenic lifestyle of Synchytrium endobioticum.</title>
        <authorList>
            <person name="van de Vossenberg B.T.L.H."/>
            <person name="Warris S."/>
            <person name="Nguyen H.D.T."/>
            <person name="van Gent-Pelzer M.P.E."/>
            <person name="Joly D.L."/>
            <person name="van de Geest H.C."/>
            <person name="Bonants P.J.M."/>
            <person name="Smith D.S."/>
            <person name="Levesque C.A."/>
            <person name="van der Lee T.A.J."/>
        </authorList>
    </citation>
    <scope>NUCLEOTIDE SEQUENCE [LARGE SCALE GENOMIC DNA]</scope>
    <source>
        <strain evidence="2 3">CBS 675.73</strain>
    </source>
</reference>
<organism evidence="2 3">
    <name type="scientific">Chytriomyces confervae</name>
    <dbReference type="NCBI Taxonomy" id="246404"/>
    <lineage>
        <taxon>Eukaryota</taxon>
        <taxon>Fungi</taxon>
        <taxon>Fungi incertae sedis</taxon>
        <taxon>Chytridiomycota</taxon>
        <taxon>Chytridiomycota incertae sedis</taxon>
        <taxon>Chytridiomycetes</taxon>
        <taxon>Chytridiales</taxon>
        <taxon>Chytriomycetaceae</taxon>
        <taxon>Chytriomyces</taxon>
    </lineage>
</organism>
<evidence type="ECO:0000259" key="1">
    <source>
        <dbReference type="PROSITE" id="PS50174"/>
    </source>
</evidence>
<dbReference type="SMART" id="SM00443">
    <property type="entry name" value="G_patch"/>
    <property type="match status" value="1"/>
</dbReference>
<dbReference type="GO" id="GO:0003676">
    <property type="term" value="F:nucleic acid binding"/>
    <property type="evidence" value="ECO:0007669"/>
    <property type="project" value="InterPro"/>
</dbReference>
<comment type="caution">
    <text evidence="2">The sequence shown here is derived from an EMBL/GenBank/DDBJ whole genome shotgun (WGS) entry which is preliminary data.</text>
</comment>
<dbReference type="PANTHER" id="PTHR23149:SF9">
    <property type="entry name" value="G PATCH DOMAIN-CONTAINING PROTEIN 4"/>
    <property type="match status" value="1"/>
</dbReference>
<dbReference type="Proteomes" id="UP000320333">
    <property type="component" value="Unassembled WGS sequence"/>
</dbReference>
<dbReference type="PROSITE" id="PS50174">
    <property type="entry name" value="G_PATCH"/>
    <property type="match status" value="1"/>
</dbReference>
<feature type="non-terminal residue" evidence="2">
    <location>
        <position position="107"/>
    </location>
</feature>
<feature type="domain" description="G-patch" evidence="1">
    <location>
        <begin position="30"/>
        <end position="76"/>
    </location>
</feature>
<dbReference type="STRING" id="246404.A0A507FAE2"/>
<dbReference type="InterPro" id="IPR050656">
    <property type="entry name" value="PINX1"/>
</dbReference>
<dbReference type="GO" id="GO:0005730">
    <property type="term" value="C:nucleolus"/>
    <property type="evidence" value="ECO:0007669"/>
    <property type="project" value="TreeGrafter"/>
</dbReference>
<gene>
    <name evidence="2" type="ORF">CcCBS67573_g05764</name>
</gene>
<dbReference type="EMBL" id="QEAP01000218">
    <property type="protein sequence ID" value="TPX72560.1"/>
    <property type="molecule type" value="Genomic_DNA"/>
</dbReference>
<protein>
    <recommendedName>
        <fullName evidence="1">G-patch domain-containing protein</fullName>
    </recommendedName>
</protein>
<dbReference type="Pfam" id="PF01585">
    <property type="entry name" value="G-patch"/>
    <property type="match status" value="1"/>
</dbReference>
<keyword evidence="3" id="KW-1185">Reference proteome</keyword>
<accession>A0A507FAE2</accession>
<proteinExistence type="predicted"/>
<evidence type="ECO:0000313" key="2">
    <source>
        <dbReference type="EMBL" id="TPX72560.1"/>
    </source>
</evidence>
<name>A0A507FAE2_9FUNG</name>
<dbReference type="OrthoDB" id="29523at2759"/>